<dbReference type="InterPro" id="IPR036890">
    <property type="entry name" value="HATPase_C_sf"/>
</dbReference>
<dbReference type="EMBL" id="BEXB01000077">
    <property type="protein sequence ID" value="GAY79006.1"/>
    <property type="molecule type" value="Genomic_DNA"/>
</dbReference>
<reference evidence="1 2" key="1">
    <citation type="submission" date="2017-11" db="EMBL/GenBank/DDBJ databases">
        <title>Draft Genome Sequence of Sporolactobacillus inulinus NBRC 111894 Isolated from Koso, a Japanese Sugar-Vegetable Fermented Beverage.</title>
        <authorList>
            <person name="Chiou T.Y."/>
            <person name="Oshima K."/>
            <person name="Suda W."/>
            <person name="Hattori M."/>
            <person name="Takahashi T."/>
        </authorList>
    </citation>
    <scope>NUCLEOTIDE SEQUENCE [LARGE SCALE GENOMIC DNA]</scope>
    <source>
        <strain evidence="1 2">NBRC111894</strain>
    </source>
</reference>
<evidence type="ECO:0000313" key="2">
    <source>
        <dbReference type="Proteomes" id="UP000319716"/>
    </source>
</evidence>
<sequence length="39" mass="4596">MMVTYTIIKNHNGSVRVQSEENKGTTFHLSFPKWKQQDD</sequence>
<accession>A0A4Y1ZIG7</accession>
<organism evidence="1 2">
    <name type="scientific">Sporolactobacillus inulinus</name>
    <dbReference type="NCBI Taxonomy" id="2078"/>
    <lineage>
        <taxon>Bacteria</taxon>
        <taxon>Bacillati</taxon>
        <taxon>Bacillota</taxon>
        <taxon>Bacilli</taxon>
        <taxon>Bacillales</taxon>
        <taxon>Sporolactobacillaceae</taxon>
        <taxon>Sporolactobacillus</taxon>
    </lineage>
</organism>
<dbReference type="SUPFAM" id="SSF55874">
    <property type="entry name" value="ATPase domain of HSP90 chaperone/DNA topoisomerase II/histidine kinase"/>
    <property type="match status" value="1"/>
</dbReference>
<dbReference type="Gene3D" id="3.30.565.10">
    <property type="entry name" value="Histidine kinase-like ATPase, C-terminal domain"/>
    <property type="match status" value="1"/>
</dbReference>
<dbReference type="Proteomes" id="UP000319716">
    <property type="component" value="Unassembled WGS sequence"/>
</dbReference>
<proteinExistence type="predicted"/>
<comment type="caution">
    <text evidence="1">The sequence shown here is derived from an EMBL/GenBank/DDBJ whole genome shotgun (WGS) entry which is preliminary data.</text>
</comment>
<evidence type="ECO:0000313" key="1">
    <source>
        <dbReference type="EMBL" id="GAY79006.1"/>
    </source>
</evidence>
<name>A0A4Y1ZIG7_9BACL</name>
<dbReference type="AlphaFoldDB" id="A0A4Y1ZIG7"/>
<gene>
    <name evidence="1" type="ORF">NBRC111894_4560</name>
</gene>
<protein>
    <submittedName>
        <fullName evidence="1">Uncharacterized protein</fullName>
    </submittedName>
</protein>